<dbReference type="Gene3D" id="3.40.50.80">
    <property type="entry name" value="Nucleotide-binding domain of ferredoxin-NADP reductase (FNR) module"/>
    <property type="match status" value="1"/>
</dbReference>
<comment type="caution">
    <text evidence="3">The sequence shown here is derived from an EMBL/GenBank/DDBJ whole genome shotgun (WGS) entry which is preliminary data.</text>
</comment>
<organism evidence="3 4">
    <name type="scientific">Candidatus Gottesmanbacteria bacterium RIFCSPHIGHO2_01_FULL_39_10</name>
    <dbReference type="NCBI Taxonomy" id="1798375"/>
    <lineage>
        <taxon>Bacteria</taxon>
        <taxon>Candidatus Gottesmaniibacteriota</taxon>
    </lineage>
</organism>
<dbReference type="Pfam" id="PF00175">
    <property type="entry name" value="NAD_binding_1"/>
    <property type="match status" value="1"/>
</dbReference>
<dbReference type="PIRSF" id="PIRSF006816">
    <property type="entry name" value="Cyc3_hyd_g"/>
    <property type="match status" value="1"/>
</dbReference>
<dbReference type="PROSITE" id="PS51384">
    <property type="entry name" value="FAD_FR"/>
    <property type="match status" value="1"/>
</dbReference>
<evidence type="ECO:0000313" key="3">
    <source>
        <dbReference type="EMBL" id="OGG13689.1"/>
    </source>
</evidence>
<dbReference type="STRING" id="1798375.A2773_03880"/>
<dbReference type="EMBL" id="MFJE01000041">
    <property type="protein sequence ID" value="OGG13689.1"/>
    <property type="molecule type" value="Genomic_DNA"/>
</dbReference>
<feature type="binding site" evidence="1">
    <location>
        <position position="216"/>
    </location>
    <ligand>
        <name>[2Fe-2S] cluster</name>
        <dbReference type="ChEBI" id="CHEBI:190135"/>
    </ligand>
</feature>
<keyword evidence="1" id="KW-0001">2Fe-2S</keyword>
<keyword evidence="1" id="KW-0408">Iron</keyword>
<dbReference type="Gene3D" id="2.40.30.10">
    <property type="entry name" value="Translation factors"/>
    <property type="match status" value="1"/>
</dbReference>
<dbReference type="GO" id="GO:0006221">
    <property type="term" value="P:pyrimidine nucleotide biosynthetic process"/>
    <property type="evidence" value="ECO:0007669"/>
    <property type="project" value="InterPro"/>
</dbReference>
<dbReference type="Proteomes" id="UP000177383">
    <property type="component" value="Unassembled WGS sequence"/>
</dbReference>
<feature type="domain" description="FAD-binding FR-type" evidence="2">
    <location>
        <begin position="1"/>
        <end position="89"/>
    </location>
</feature>
<dbReference type="SUPFAM" id="SSF52343">
    <property type="entry name" value="Ferredoxin reductase-like, C-terminal NADP-linked domain"/>
    <property type="match status" value="1"/>
</dbReference>
<accession>A0A1F5ZMH9</accession>
<evidence type="ECO:0000259" key="2">
    <source>
        <dbReference type="PROSITE" id="PS51384"/>
    </source>
</evidence>
<feature type="binding site" evidence="1">
    <location>
        <position position="210"/>
    </location>
    <ligand>
        <name>[2Fe-2S] cluster</name>
        <dbReference type="ChEBI" id="CHEBI:190135"/>
    </ligand>
</feature>
<dbReference type="InterPro" id="IPR050353">
    <property type="entry name" value="PyrK_electron_transfer"/>
</dbReference>
<dbReference type="PANTHER" id="PTHR43513">
    <property type="entry name" value="DIHYDROOROTATE DEHYDROGENASE B (NAD(+)), ELECTRON TRANSFER SUBUNIT"/>
    <property type="match status" value="1"/>
</dbReference>
<dbReference type="PANTHER" id="PTHR43513:SF3">
    <property type="entry name" value="DIHYDROOROTATE DEHYDROGENASE B (NAD(+)), ELECTRON TRANSFER SUBUNIT-RELATED"/>
    <property type="match status" value="1"/>
</dbReference>
<dbReference type="InterPro" id="IPR001433">
    <property type="entry name" value="OxRdtase_FAD/NAD-bd"/>
</dbReference>
<sequence>MYQTAKIKSVEIETPKVKNFILDSSIKAEPGQYVMVWIPGFNEKPFGIVKPSPLMLSIAKIGPTTEIIHKLKVGDKVTFRGPYGQSFKIKSGKILLVGGGYGVVPLYFLTSSISPEKRKNITVVIGARTKKELPFVTKFKKLGCKVLVTTDDGSAGSKGFTTQLTEDLLNRKKFKAVYSCGPMIMMKKIAQLSHTKKIFCQVSLESFFKCGGFGICGECCVNGLIVCKEGPVFEGKVLL</sequence>
<proteinExistence type="predicted"/>
<evidence type="ECO:0000256" key="1">
    <source>
        <dbReference type="PIRSR" id="PIRSR006816-2"/>
    </source>
</evidence>
<dbReference type="NCBIfam" id="NF000796">
    <property type="entry name" value="PRK00054.1-1"/>
    <property type="match status" value="1"/>
</dbReference>
<dbReference type="GO" id="GO:0051537">
    <property type="term" value="F:2 iron, 2 sulfur cluster binding"/>
    <property type="evidence" value="ECO:0007669"/>
    <property type="project" value="UniProtKB-KW"/>
</dbReference>
<feature type="binding site" evidence="1">
    <location>
        <position position="219"/>
    </location>
    <ligand>
        <name>[2Fe-2S] cluster</name>
        <dbReference type="ChEBI" id="CHEBI:190135"/>
    </ligand>
</feature>
<gene>
    <name evidence="3" type="ORF">A2773_03880</name>
</gene>
<reference evidence="3 4" key="1">
    <citation type="journal article" date="2016" name="Nat. Commun.">
        <title>Thousands of microbial genomes shed light on interconnected biogeochemical processes in an aquifer system.</title>
        <authorList>
            <person name="Anantharaman K."/>
            <person name="Brown C.T."/>
            <person name="Hug L.A."/>
            <person name="Sharon I."/>
            <person name="Castelle C.J."/>
            <person name="Probst A.J."/>
            <person name="Thomas B.C."/>
            <person name="Singh A."/>
            <person name="Wilkins M.J."/>
            <person name="Karaoz U."/>
            <person name="Brodie E.L."/>
            <person name="Williams K.H."/>
            <person name="Hubbard S.S."/>
            <person name="Banfield J.F."/>
        </authorList>
    </citation>
    <scope>NUCLEOTIDE SEQUENCE [LARGE SCALE GENOMIC DNA]</scope>
</reference>
<dbReference type="SUPFAM" id="SSF63380">
    <property type="entry name" value="Riboflavin synthase domain-like"/>
    <property type="match status" value="1"/>
</dbReference>
<dbReference type="GO" id="GO:0016491">
    <property type="term" value="F:oxidoreductase activity"/>
    <property type="evidence" value="ECO:0007669"/>
    <property type="project" value="InterPro"/>
</dbReference>
<feature type="binding site" evidence="1">
    <location>
        <position position="227"/>
    </location>
    <ligand>
        <name>[2Fe-2S] cluster</name>
        <dbReference type="ChEBI" id="CHEBI:190135"/>
    </ligand>
</feature>
<comment type="cofactor">
    <cofactor evidence="1">
        <name>[2Fe-2S] cluster</name>
        <dbReference type="ChEBI" id="CHEBI:190135"/>
    </cofactor>
    <text evidence="1">Binds 1 [2Fe-2S] cluster per subunit.</text>
</comment>
<protein>
    <submittedName>
        <fullName evidence="3">Dihydroorotate dehydrogenase electron transfer subunit</fullName>
    </submittedName>
</protein>
<keyword evidence="1" id="KW-0479">Metal-binding</keyword>
<dbReference type="InterPro" id="IPR039261">
    <property type="entry name" value="FNR_nucleotide-bd"/>
</dbReference>
<dbReference type="GO" id="GO:0050660">
    <property type="term" value="F:flavin adenine dinucleotide binding"/>
    <property type="evidence" value="ECO:0007669"/>
    <property type="project" value="InterPro"/>
</dbReference>
<keyword evidence="1" id="KW-0411">Iron-sulfur</keyword>
<dbReference type="GO" id="GO:0046872">
    <property type="term" value="F:metal ion binding"/>
    <property type="evidence" value="ECO:0007669"/>
    <property type="project" value="UniProtKB-KW"/>
</dbReference>
<dbReference type="InterPro" id="IPR017938">
    <property type="entry name" value="Riboflavin_synthase-like_b-brl"/>
</dbReference>
<evidence type="ECO:0000313" key="4">
    <source>
        <dbReference type="Proteomes" id="UP000177383"/>
    </source>
</evidence>
<dbReference type="InterPro" id="IPR012165">
    <property type="entry name" value="Cyt_c3_hydrogenase_gsu"/>
</dbReference>
<dbReference type="InterPro" id="IPR017927">
    <property type="entry name" value="FAD-bd_FR_type"/>
</dbReference>
<dbReference type="AlphaFoldDB" id="A0A1F5ZMH9"/>
<name>A0A1F5ZMH9_9BACT</name>